<gene>
    <name evidence="3" type="ORF">LES8486_00369</name>
    <name evidence="4" type="ORF">LES9216_00516</name>
</gene>
<evidence type="ECO:0000256" key="1">
    <source>
        <dbReference type="SAM" id="MobiDB-lite"/>
    </source>
</evidence>
<name>A0A2N9K991_9LACO</name>
<feature type="transmembrane region" description="Helical" evidence="2">
    <location>
        <begin position="143"/>
        <end position="163"/>
    </location>
</feature>
<dbReference type="EMBL" id="OKQU01000001">
    <property type="protein sequence ID" value="SPE06615.1"/>
    <property type="molecule type" value="Genomic_DNA"/>
</dbReference>
<keyword evidence="6" id="KW-1185">Reference proteome</keyword>
<evidence type="ECO:0000313" key="5">
    <source>
        <dbReference type="Proteomes" id="UP000237923"/>
    </source>
</evidence>
<evidence type="ECO:0000313" key="6">
    <source>
        <dbReference type="Proteomes" id="UP000239237"/>
    </source>
</evidence>
<evidence type="ECO:0000256" key="2">
    <source>
        <dbReference type="SAM" id="Phobius"/>
    </source>
</evidence>
<dbReference type="AlphaFoldDB" id="A0A2N9K991"/>
<dbReference type="Proteomes" id="UP000239237">
    <property type="component" value="Unassembled WGS sequence"/>
</dbReference>
<feature type="region of interest" description="Disordered" evidence="1">
    <location>
        <begin position="186"/>
        <end position="240"/>
    </location>
</feature>
<dbReference type="GO" id="GO:0016020">
    <property type="term" value="C:membrane"/>
    <property type="evidence" value="ECO:0007669"/>
    <property type="project" value="InterPro"/>
</dbReference>
<protein>
    <recommendedName>
        <fullName evidence="7">DUF805 domain-containing protein</fullName>
    </recommendedName>
</protein>
<feature type="transmembrane region" description="Helical" evidence="2">
    <location>
        <begin position="24"/>
        <end position="46"/>
    </location>
</feature>
<proteinExistence type="predicted"/>
<evidence type="ECO:0000313" key="4">
    <source>
        <dbReference type="EMBL" id="SPE06615.1"/>
    </source>
</evidence>
<dbReference type="Proteomes" id="UP000237923">
    <property type="component" value="Unassembled WGS sequence"/>
</dbReference>
<organism evidence="4 5">
    <name type="scientific">Leuconostoc suionicum</name>
    <dbReference type="NCBI Taxonomy" id="1511761"/>
    <lineage>
        <taxon>Bacteria</taxon>
        <taxon>Bacillati</taxon>
        <taxon>Bacillota</taxon>
        <taxon>Bacilli</taxon>
        <taxon>Lactobacillales</taxon>
        <taxon>Lactobacillaceae</taxon>
        <taxon>Leuconostoc</taxon>
    </lineage>
</organism>
<evidence type="ECO:0000313" key="3">
    <source>
        <dbReference type="EMBL" id="SPD91390.1"/>
    </source>
</evidence>
<keyword evidence="2" id="KW-0812">Transmembrane</keyword>
<reference evidence="3 6" key="1">
    <citation type="submission" date="2018-02" db="EMBL/GenBank/DDBJ databases">
        <authorList>
            <person name="Rodrigo-Torres L."/>
            <person name="Arahal R. D."/>
            <person name="Lucena T."/>
        </authorList>
    </citation>
    <scope>NUCLEOTIDE SEQUENCE [LARGE SCALE GENOMIC DNA]</scope>
    <source>
        <strain evidence="3 6">CECT 8486</strain>
    </source>
</reference>
<feature type="transmembrane region" description="Helical" evidence="2">
    <location>
        <begin position="52"/>
        <end position="72"/>
    </location>
</feature>
<feature type="transmembrane region" description="Helical" evidence="2">
    <location>
        <begin position="84"/>
        <end position="103"/>
    </location>
</feature>
<accession>A0A2N9K991</accession>
<dbReference type="InterPro" id="IPR008523">
    <property type="entry name" value="DUF805"/>
</dbReference>
<feature type="transmembrane region" description="Helical" evidence="2">
    <location>
        <begin position="109"/>
        <end position="127"/>
    </location>
</feature>
<keyword evidence="2" id="KW-1133">Transmembrane helix</keyword>
<keyword evidence="2" id="KW-0472">Membrane</keyword>
<dbReference type="Pfam" id="PF05656">
    <property type="entry name" value="DUF805"/>
    <property type="match status" value="1"/>
</dbReference>
<reference evidence="4 5" key="2">
    <citation type="submission" date="2018-02" db="EMBL/GenBank/DDBJ databases">
        <authorList>
            <person name="Cohen D.B."/>
            <person name="Kent A.D."/>
        </authorList>
    </citation>
    <scope>NUCLEOTIDE SEQUENCE [LARGE SCALE GENOMIC DNA]</scope>
    <source>
        <strain evidence="4 5">CECT 9216</strain>
    </source>
</reference>
<feature type="compositionally biased region" description="Low complexity" evidence="1">
    <location>
        <begin position="192"/>
        <end position="207"/>
    </location>
</feature>
<sequence>MLRRYLRYWREAFDFHSGAYRLDFWWVQIVNTFIFASILFVSINFFNSWPLATKLSGTFSILITIPNLSLFIRRLRDTGFPVQTIMFVLMSPSLLGVSFGILVSIRLVILAPIAFLIYFGWIIYLVSRRSAYWTPTLSKKQKSFYAAVISVVMILTVCFQVTALKHVTHEFRAAAQKYIQEQHQVNENRGTSVSSSYSVKNGSMSSSAQETDDNLSDASSGSSIPEKEVTELPDDSETTAYKGLTEDTIGDAEFGFFKVHGIWEQDAASLQWLQSQQNIMILTSTQGQGFGVDVASFSFKKITGQSYLSLDHVDNVQVSRIDGTYQDTTSDSIKAMTYLEWHMPDGHIRVVYLIAPSRALLNLIVKTLSESFRVG</sequence>
<dbReference type="EMBL" id="OKQR01000001">
    <property type="protein sequence ID" value="SPD91390.1"/>
    <property type="molecule type" value="Genomic_DNA"/>
</dbReference>
<evidence type="ECO:0008006" key="7">
    <source>
        <dbReference type="Google" id="ProtNLM"/>
    </source>
</evidence>